<evidence type="ECO:0000256" key="7">
    <source>
        <dbReference type="ARBA" id="ARBA00022448"/>
    </source>
</evidence>
<dbReference type="InterPro" id="IPR001128">
    <property type="entry name" value="Cyt_P450"/>
</dbReference>
<evidence type="ECO:0000256" key="19">
    <source>
        <dbReference type="ARBA" id="ARBA00047827"/>
    </source>
</evidence>
<name>A0A9W9HS84_9EURO</name>
<reference evidence="28" key="2">
    <citation type="journal article" date="2023" name="IMA Fungus">
        <title>Comparative genomic study of the Penicillium genus elucidates a diverse pangenome and 15 lateral gene transfer events.</title>
        <authorList>
            <person name="Petersen C."/>
            <person name="Sorensen T."/>
            <person name="Nielsen M.R."/>
            <person name="Sondergaard T.E."/>
            <person name="Sorensen J.L."/>
            <person name="Fitzpatrick D.A."/>
            <person name="Frisvad J.C."/>
            <person name="Nielsen K.L."/>
        </authorList>
    </citation>
    <scope>NUCLEOTIDE SEQUENCE</scope>
    <source>
        <strain evidence="28">IBT 26290</strain>
    </source>
</reference>
<comment type="caution">
    <text evidence="28">The sequence shown here is derived from an EMBL/GenBank/DDBJ whole genome shotgun (WGS) entry which is preliminary data.</text>
</comment>
<evidence type="ECO:0000256" key="9">
    <source>
        <dbReference type="ARBA" id="ARBA00022630"/>
    </source>
</evidence>
<comment type="catalytic activity">
    <reaction evidence="24">
        <text>dodecan-1-ol + reduced [NADPH--hemoprotein reductase] + O2 = 1,6-dodecanediol + oxidized [NADPH--hemoprotein reductase] + H2O + H(+)</text>
        <dbReference type="Rhea" id="RHEA:76779"/>
        <dbReference type="Rhea" id="RHEA-COMP:11964"/>
        <dbReference type="Rhea" id="RHEA-COMP:11965"/>
        <dbReference type="ChEBI" id="CHEBI:15377"/>
        <dbReference type="ChEBI" id="CHEBI:15378"/>
        <dbReference type="ChEBI" id="CHEBI:15379"/>
        <dbReference type="ChEBI" id="CHEBI:28878"/>
        <dbReference type="ChEBI" id="CHEBI:57618"/>
        <dbReference type="ChEBI" id="CHEBI:58210"/>
        <dbReference type="ChEBI" id="CHEBI:195445"/>
    </reaction>
    <physiologicalReaction direction="left-to-right" evidence="24">
        <dbReference type="Rhea" id="RHEA:76780"/>
    </physiologicalReaction>
</comment>
<dbReference type="Pfam" id="PF00067">
    <property type="entry name" value="p450"/>
    <property type="match status" value="1"/>
</dbReference>
<evidence type="ECO:0000256" key="25">
    <source>
        <dbReference type="ARBA" id="ARBA00069187"/>
    </source>
</evidence>
<evidence type="ECO:0000256" key="23">
    <source>
        <dbReference type="ARBA" id="ARBA00051516"/>
    </source>
</evidence>
<comment type="catalytic activity">
    <reaction evidence="22">
        <text>dodecan-1-ol + reduced [NADPH--hemoprotein reductase] + O2 = 1,4-dodecanediol + oxidized [NADPH--hemoprotein reductase] + H2O + H(+)</text>
        <dbReference type="Rhea" id="RHEA:76763"/>
        <dbReference type="Rhea" id="RHEA-COMP:11964"/>
        <dbReference type="Rhea" id="RHEA-COMP:11965"/>
        <dbReference type="ChEBI" id="CHEBI:15377"/>
        <dbReference type="ChEBI" id="CHEBI:15378"/>
        <dbReference type="ChEBI" id="CHEBI:15379"/>
        <dbReference type="ChEBI" id="CHEBI:28878"/>
        <dbReference type="ChEBI" id="CHEBI:57618"/>
        <dbReference type="ChEBI" id="CHEBI:58210"/>
        <dbReference type="ChEBI" id="CHEBI:195422"/>
    </reaction>
    <physiologicalReaction direction="left-to-right" evidence="22">
        <dbReference type="Rhea" id="RHEA:76764"/>
    </physiologicalReaction>
</comment>
<dbReference type="InterPro" id="IPR002401">
    <property type="entry name" value="Cyt_P450_E_grp-I"/>
</dbReference>
<keyword evidence="14" id="KW-0249">Electron transport</keyword>
<dbReference type="GO" id="GO:0005506">
    <property type="term" value="F:iron ion binding"/>
    <property type="evidence" value="ECO:0007669"/>
    <property type="project" value="InterPro"/>
</dbReference>
<dbReference type="OrthoDB" id="1470350at2759"/>
<evidence type="ECO:0000256" key="8">
    <source>
        <dbReference type="ARBA" id="ARBA00022617"/>
    </source>
</evidence>
<dbReference type="GO" id="GO:0043386">
    <property type="term" value="P:mycotoxin biosynthetic process"/>
    <property type="evidence" value="ECO:0007669"/>
    <property type="project" value="UniProtKB-ARBA"/>
</dbReference>
<comment type="similarity">
    <text evidence="4">In the N-terminal section; belongs to the cytochrome P450 family.</text>
</comment>
<feature type="binding site" description="axial binding residue" evidence="27">
    <location>
        <position position="404"/>
    </location>
    <ligand>
        <name>heme</name>
        <dbReference type="ChEBI" id="CHEBI:30413"/>
    </ligand>
    <ligandPart>
        <name>Fe</name>
        <dbReference type="ChEBI" id="CHEBI:18248"/>
    </ligandPart>
</feature>
<evidence type="ECO:0000256" key="2">
    <source>
        <dbReference type="ARBA" id="ARBA00001971"/>
    </source>
</evidence>
<gene>
    <name evidence="28" type="ORF">N7482_009914</name>
</gene>
<dbReference type="RefSeq" id="XP_056539744.1">
    <property type="nucleotide sequence ID" value="XM_056692038.1"/>
</dbReference>
<keyword evidence="8 27" id="KW-0349">Heme</keyword>
<dbReference type="AlphaFoldDB" id="A0A9W9HS84"/>
<organism evidence="28 29">
    <name type="scientific">Penicillium canariense</name>
    <dbReference type="NCBI Taxonomy" id="189055"/>
    <lineage>
        <taxon>Eukaryota</taxon>
        <taxon>Fungi</taxon>
        <taxon>Dikarya</taxon>
        <taxon>Ascomycota</taxon>
        <taxon>Pezizomycotina</taxon>
        <taxon>Eurotiomycetes</taxon>
        <taxon>Eurotiomycetidae</taxon>
        <taxon>Eurotiales</taxon>
        <taxon>Aspergillaceae</taxon>
        <taxon>Penicillium</taxon>
    </lineage>
</organism>
<dbReference type="GeneID" id="81431214"/>
<dbReference type="Proteomes" id="UP001149163">
    <property type="component" value="Unassembled WGS sequence"/>
</dbReference>
<evidence type="ECO:0000256" key="4">
    <source>
        <dbReference type="ARBA" id="ARBA00010018"/>
    </source>
</evidence>
<evidence type="ECO:0000256" key="5">
    <source>
        <dbReference type="ARBA" id="ARBA00010617"/>
    </source>
</evidence>
<comment type="catalytic activity">
    <reaction evidence="23">
        <text>dodecanoate + reduced [NADPH--hemoprotein reductase] + O2 = 5-hydroxydodecanoate + oxidized [NADPH--hemoprotein reductase] + H2O + H(+)</text>
        <dbReference type="Rhea" id="RHEA:76723"/>
        <dbReference type="Rhea" id="RHEA-COMP:11964"/>
        <dbReference type="Rhea" id="RHEA-COMP:11965"/>
        <dbReference type="ChEBI" id="CHEBI:15377"/>
        <dbReference type="ChEBI" id="CHEBI:15378"/>
        <dbReference type="ChEBI" id="CHEBI:15379"/>
        <dbReference type="ChEBI" id="CHEBI:18262"/>
        <dbReference type="ChEBI" id="CHEBI:57618"/>
        <dbReference type="ChEBI" id="CHEBI:58210"/>
        <dbReference type="ChEBI" id="CHEBI:195418"/>
    </reaction>
    <physiologicalReaction direction="left-to-right" evidence="23">
        <dbReference type="Rhea" id="RHEA:76724"/>
    </physiologicalReaction>
</comment>
<comment type="cofactor">
    <cofactor evidence="2 27">
        <name>heme</name>
        <dbReference type="ChEBI" id="CHEBI:30413"/>
    </cofactor>
</comment>
<keyword evidence="7" id="KW-0813">Transport</keyword>
<keyword evidence="9" id="KW-0285">Flavoprotein</keyword>
<keyword evidence="17" id="KW-0503">Monooxygenase</keyword>
<dbReference type="GO" id="GO:0020037">
    <property type="term" value="F:heme binding"/>
    <property type="evidence" value="ECO:0007669"/>
    <property type="project" value="InterPro"/>
</dbReference>
<evidence type="ECO:0000256" key="13">
    <source>
        <dbReference type="ARBA" id="ARBA00022857"/>
    </source>
</evidence>
<dbReference type="PRINTS" id="PR00463">
    <property type="entry name" value="EP450I"/>
</dbReference>
<dbReference type="EC" id="1.14.14.1" evidence="6"/>
<dbReference type="FunFam" id="1.10.630.10:FF:000040">
    <property type="entry name" value="Bifunctional cytochrome P450/NADPH--P450 reductase"/>
    <property type="match status" value="1"/>
</dbReference>
<evidence type="ECO:0000256" key="17">
    <source>
        <dbReference type="ARBA" id="ARBA00023033"/>
    </source>
</evidence>
<evidence type="ECO:0000256" key="21">
    <source>
        <dbReference type="ARBA" id="ARBA00050670"/>
    </source>
</evidence>
<evidence type="ECO:0000256" key="22">
    <source>
        <dbReference type="ARBA" id="ARBA00050725"/>
    </source>
</evidence>
<comment type="similarity">
    <text evidence="5">Belongs to the cytochrome P450 family.</text>
</comment>
<dbReference type="GO" id="GO:0003958">
    <property type="term" value="F:NADPH-hemoprotein reductase activity"/>
    <property type="evidence" value="ECO:0007669"/>
    <property type="project" value="UniProtKB-EC"/>
</dbReference>
<keyword evidence="16 27" id="KW-0408">Iron</keyword>
<evidence type="ECO:0000256" key="27">
    <source>
        <dbReference type="PIRSR" id="PIRSR602401-1"/>
    </source>
</evidence>
<sequence>MSSKIPQPPGIPLLGNVFDVNPNETWTSLIKLAEQYGPIFKITVLGKQLVFISNVALLGEICDQRRFRKCVTGPIVEMRHCAHDCLFTAYDNEESWGIAHRIMMPYVNESGTDKCFEDMAKVIPDLTRKWTSAIKKRVLFTNDLDRLLIASCMQCFFNQRVEVLEGPQPPILDALENITMEAMKRPTRPKILTWLVYQRRFQNDIQTMRDYATQIINARTQEPQASRSDLLDALLHAKDPETGKKLSDTQVVDEVVTMFIGAATSANLVSYALYYLIKNPDKHAKVIAEIDSVVGSEGKVQLETLKQLTYCEAIIRESLRLSATAPGFNIEPIPTEDKSPILLAGGQYEIPHDQIMVTILHAVNRDPEVFDDPETFSPERVLGDKWNDLPTAAKKNFGNGKRECYGKMWAWRWSIFTLASILKEVSFELENPNYQLTSNGAFSVKPLEFYGLVSPRTR</sequence>
<accession>A0A9W9HS84</accession>
<dbReference type="InterPro" id="IPR036396">
    <property type="entry name" value="Cyt_P450_sf"/>
</dbReference>
<evidence type="ECO:0000256" key="12">
    <source>
        <dbReference type="ARBA" id="ARBA00022827"/>
    </source>
</evidence>
<evidence type="ECO:0000256" key="16">
    <source>
        <dbReference type="ARBA" id="ARBA00023004"/>
    </source>
</evidence>
<evidence type="ECO:0000256" key="18">
    <source>
        <dbReference type="ARBA" id="ARBA00023797"/>
    </source>
</evidence>
<evidence type="ECO:0000256" key="1">
    <source>
        <dbReference type="ARBA" id="ARBA00001917"/>
    </source>
</evidence>
<dbReference type="PANTHER" id="PTHR24291:SF50">
    <property type="entry name" value="BIFUNCTIONAL ALBAFLAVENONE MONOOXYGENASE_TERPENE SYNTHASE"/>
    <property type="match status" value="1"/>
</dbReference>
<dbReference type="EMBL" id="JAPQKN010000007">
    <property type="protein sequence ID" value="KAJ5153436.1"/>
    <property type="molecule type" value="Genomic_DNA"/>
</dbReference>
<keyword evidence="12" id="KW-0274">FAD</keyword>
<evidence type="ECO:0000256" key="20">
    <source>
        <dbReference type="ARBA" id="ARBA00049342"/>
    </source>
</evidence>
<evidence type="ECO:0000313" key="29">
    <source>
        <dbReference type="Proteomes" id="UP001149163"/>
    </source>
</evidence>
<evidence type="ECO:0000256" key="6">
    <source>
        <dbReference type="ARBA" id="ARBA00012109"/>
    </source>
</evidence>
<dbReference type="Gene3D" id="1.10.630.10">
    <property type="entry name" value="Cytochrome P450"/>
    <property type="match status" value="1"/>
</dbReference>
<comment type="cofactor">
    <cofactor evidence="1">
        <name>FMN</name>
        <dbReference type="ChEBI" id="CHEBI:58210"/>
    </cofactor>
</comment>
<comment type="catalytic activity">
    <reaction evidence="19">
        <text>an organic molecule + reduced [NADPH--hemoprotein reductase] + O2 = an alcohol + oxidized [NADPH--hemoprotein reductase] + H2O + H(+)</text>
        <dbReference type="Rhea" id="RHEA:17149"/>
        <dbReference type="Rhea" id="RHEA-COMP:11964"/>
        <dbReference type="Rhea" id="RHEA-COMP:11965"/>
        <dbReference type="ChEBI" id="CHEBI:15377"/>
        <dbReference type="ChEBI" id="CHEBI:15378"/>
        <dbReference type="ChEBI" id="CHEBI:15379"/>
        <dbReference type="ChEBI" id="CHEBI:30879"/>
        <dbReference type="ChEBI" id="CHEBI:57618"/>
        <dbReference type="ChEBI" id="CHEBI:58210"/>
        <dbReference type="ChEBI" id="CHEBI:142491"/>
        <dbReference type="EC" id="1.14.14.1"/>
    </reaction>
</comment>
<proteinExistence type="inferred from homology"/>
<evidence type="ECO:0000256" key="26">
    <source>
        <dbReference type="ARBA" id="ARBA00081991"/>
    </source>
</evidence>
<keyword evidence="15" id="KW-0560">Oxidoreductase</keyword>
<evidence type="ECO:0000256" key="24">
    <source>
        <dbReference type="ARBA" id="ARBA00052652"/>
    </source>
</evidence>
<keyword evidence="10" id="KW-0288">FMN</keyword>
<dbReference type="SUPFAM" id="SSF48264">
    <property type="entry name" value="Cytochrome P450"/>
    <property type="match status" value="1"/>
</dbReference>
<comment type="cofactor">
    <cofactor evidence="3">
        <name>FAD</name>
        <dbReference type="ChEBI" id="CHEBI:57692"/>
    </cofactor>
</comment>
<keyword evidence="29" id="KW-1185">Reference proteome</keyword>
<evidence type="ECO:0000313" key="28">
    <source>
        <dbReference type="EMBL" id="KAJ5153436.1"/>
    </source>
</evidence>
<dbReference type="InterPro" id="IPR050196">
    <property type="entry name" value="Cytochrome_P450_Monoox"/>
</dbReference>
<evidence type="ECO:0000256" key="11">
    <source>
        <dbReference type="ARBA" id="ARBA00022723"/>
    </source>
</evidence>
<comment type="catalytic activity">
    <reaction evidence="21">
        <text>dodecan-1-ol + reduced [NADPH--hemoprotein reductase] + O2 = 1,5-dodecanediol + oxidized [NADPH--hemoprotein reductase] + H2O + H(+)</text>
        <dbReference type="Rhea" id="RHEA:76759"/>
        <dbReference type="Rhea" id="RHEA-COMP:11964"/>
        <dbReference type="Rhea" id="RHEA-COMP:11965"/>
        <dbReference type="ChEBI" id="CHEBI:15377"/>
        <dbReference type="ChEBI" id="CHEBI:15378"/>
        <dbReference type="ChEBI" id="CHEBI:15379"/>
        <dbReference type="ChEBI" id="CHEBI:28878"/>
        <dbReference type="ChEBI" id="CHEBI:57618"/>
        <dbReference type="ChEBI" id="CHEBI:58210"/>
        <dbReference type="ChEBI" id="CHEBI:195414"/>
    </reaction>
    <physiologicalReaction direction="left-to-right" evidence="21">
        <dbReference type="Rhea" id="RHEA:76760"/>
    </physiologicalReaction>
</comment>
<evidence type="ECO:0000256" key="10">
    <source>
        <dbReference type="ARBA" id="ARBA00022643"/>
    </source>
</evidence>
<evidence type="ECO:0000256" key="3">
    <source>
        <dbReference type="ARBA" id="ARBA00001974"/>
    </source>
</evidence>
<dbReference type="PANTHER" id="PTHR24291">
    <property type="entry name" value="CYTOCHROME P450 FAMILY 4"/>
    <property type="match status" value="1"/>
</dbReference>
<keyword evidence="11 27" id="KW-0479">Metal-binding</keyword>
<evidence type="ECO:0000256" key="15">
    <source>
        <dbReference type="ARBA" id="ARBA00023002"/>
    </source>
</evidence>
<evidence type="ECO:0000256" key="14">
    <source>
        <dbReference type="ARBA" id="ARBA00022982"/>
    </source>
</evidence>
<dbReference type="GO" id="GO:0016712">
    <property type="term" value="F:oxidoreductase activity, acting on paired donors, with incorporation or reduction of molecular oxygen, reduced flavin or flavoprotein as one donor, and incorporation of one atom of oxygen"/>
    <property type="evidence" value="ECO:0007669"/>
    <property type="project" value="UniProtKB-EC"/>
</dbReference>
<dbReference type="EC" id="1.6.2.4" evidence="18"/>
<protein>
    <recommendedName>
        <fullName evidence="25">Self-sufficient cytochrome P450 monooxygenase CYP505E4</fullName>
        <ecNumber evidence="6">1.14.14.1</ecNumber>
        <ecNumber evidence="18">1.6.2.4</ecNumber>
    </recommendedName>
    <alternativeName>
        <fullName evidence="26">Bifunctional cytochrome P450/NADPH--P450 reductase CYP505E4</fullName>
    </alternativeName>
</protein>
<keyword evidence="13" id="KW-0521">NADP</keyword>
<reference evidence="28" key="1">
    <citation type="submission" date="2022-11" db="EMBL/GenBank/DDBJ databases">
        <authorList>
            <person name="Petersen C."/>
        </authorList>
    </citation>
    <scope>NUCLEOTIDE SEQUENCE</scope>
    <source>
        <strain evidence="28">IBT 26290</strain>
    </source>
</reference>
<comment type="catalytic activity">
    <reaction evidence="20">
        <text>2 oxidized [cytochrome P450] + NADPH = 2 reduced [cytochrome P450] + NADP(+) + H(+)</text>
        <dbReference type="Rhea" id="RHEA:24040"/>
        <dbReference type="Rhea" id="RHEA-COMP:14627"/>
        <dbReference type="Rhea" id="RHEA-COMP:14628"/>
        <dbReference type="ChEBI" id="CHEBI:15378"/>
        <dbReference type="ChEBI" id="CHEBI:55376"/>
        <dbReference type="ChEBI" id="CHEBI:57783"/>
        <dbReference type="ChEBI" id="CHEBI:58349"/>
        <dbReference type="ChEBI" id="CHEBI:60344"/>
        <dbReference type="EC" id="1.6.2.4"/>
    </reaction>
</comment>